<dbReference type="Proteomes" id="UP000255108">
    <property type="component" value="Unassembled WGS sequence"/>
</dbReference>
<dbReference type="Gene3D" id="3.20.20.450">
    <property type="entry name" value="EAL domain"/>
    <property type="match status" value="1"/>
</dbReference>
<evidence type="ECO:0000313" key="4">
    <source>
        <dbReference type="Proteomes" id="UP000255108"/>
    </source>
</evidence>
<keyword evidence="5" id="KW-1185">Reference proteome</keyword>
<dbReference type="InterPro" id="IPR050706">
    <property type="entry name" value="Cyclic-di-GMP_PDE-like"/>
</dbReference>
<dbReference type="SUPFAM" id="SSF141868">
    <property type="entry name" value="EAL domain-like"/>
    <property type="match status" value="1"/>
</dbReference>
<dbReference type="InterPro" id="IPR001633">
    <property type="entry name" value="EAL_dom"/>
</dbReference>
<reference evidence="3 5" key="2">
    <citation type="submission" date="2019-03" db="EMBL/GenBank/DDBJ databases">
        <title>Genomic Encyclopedia of Type Strains, Phase IV (KMG-IV): sequencing the most valuable type-strain genomes for metagenomic binning, comparative biology and taxonomic classification.</title>
        <authorList>
            <person name="Goeker M."/>
        </authorList>
    </citation>
    <scope>NUCLEOTIDE SEQUENCE [LARGE SCALE GENOMIC DNA]</scope>
    <source>
        <strain evidence="3 5">DSM 3764</strain>
    </source>
</reference>
<sequence length="64" mass="6970">MTLTVAIIVMAYKLGLKVIAEGEETIEQRDLLIGAGCDSTQGCLFSKPVPPEKFELLIKTDLMS</sequence>
<evidence type="ECO:0000313" key="2">
    <source>
        <dbReference type="EMBL" id="STQ90761.1"/>
    </source>
</evidence>
<dbReference type="InterPro" id="IPR035919">
    <property type="entry name" value="EAL_sf"/>
</dbReference>
<organism evidence="2 4">
    <name type="scientific">Iodobacter fluviatilis</name>
    <dbReference type="NCBI Taxonomy" id="537"/>
    <lineage>
        <taxon>Bacteria</taxon>
        <taxon>Pseudomonadati</taxon>
        <taxon>Pseudomonadota</taxon>
        <taxon>Betaproteobacteria</taxon>
        <taxon>Neisseriales</taxon>
        <taxon>Chitinibacteraceae</taxon>
        <taxon>Iodobacter</taxon>
    </lineage>
</organism>
<evidence type="ECO:0000313" key="5">
    <source>
        <dbReference type="Proteomes" id="UP000295794"/>
    </source>
</evidence>
<dbReference type="EMBL" id="UGHR01000001">
    <property type="protein sequence ID" value="STQ90761.1"/>
    <property type="molecule type" value="Genomic_DNA"/>
</dbReference>
<dbReference type="GO" id="GO:0071111">
    <property type="term" value="F:cyclic-guanylate-specific phosphodiesterase activity"/>
    <property type="evidence" value="ECO:0007669"/>
    <property type="project" value="InterPro"/>
</dbReference>
<dbReference type="PROSITE" id="PS50883">
    <property type="entry name" value="EAL"/>
    <property type="match status" value="1"/>
</dbReference>
<reference evidence="2 4" key="1">
    <citation type="submission" date="2018-06" db="EMBL/GenBank/DDBJ databases">
        <authorList>
            <consortium name="Pathogen Informatics"/>
            <person name="Doyle S."/>
        </authorList>
    </citation>
    <scope>NUCLEOTIDE SEQUENCE [LARGE SCALE GENOMIC DNA]</scope>
    <source>
        <strain evidence="2 4">NCTC11159</strain>
    </source>
</reference>
<dbReference type="PANTHER" id="PTHR33121:SF70">
    <property type="entry name" value="SIGNALING PROTEIN YKOW"/>
    <property type="match status" value="1"/>
</dbReference>
<dbReference type="PANTHER" id="PTHR33121">
    <property type="entry name" value="CYCLIC DI-GMP PHOSPHODIESTERASE PDEF"/>
    <property type="match status" value="1"/>
</dbReference>
<evidence type="ECO:0000259" key="1">
    <source>
        <dbReference type="PROSITE" id="PS50883"/>
    </source>
</evidence>
<keyword evidence="2" id="KW-0378">Hydrolase</keyword>
<evidence type="ECO:0000313" key="3">
    <source>
        <dbReference type="EMBL" id="TCU89391.1"/>
    </source>
</evidence>
<dbReference type="Pfam" id="PF00563">
    <property type="entry name" value="EAL"/>
    <property type="match status" value="1"/>
</dbReference>
<dbReference type="EC" id="3.1.4.-" evidence="2"/>
<feature type="domain" description="EAL" evidence="1">
    <location>
        <begin position="1"/>
        <end position="62"/>
    </location>
</feature>
<name>A0A377QA76_9NEIS</name>
<proteinExistence type="predicted"/>
<protein>
    <submittedName>
        <fullName evidence="2">Cyclic di-GMP phosphodiesterase yahA</fullName>
        <ecNumber evidence="2">3.1.4.-</ecNumber>
    </submittedName>
    <submittedName>
        <fullName evidence="3">EAL domain-containing protein</fullName>
    </submittedName>
</protein>
<dbReference type="EMBL" id="SMBT01000002">
    <property type="protein sequence ID" value="TCU89391.1"/>
    <property type="molecule type" value="Genomic_DNA"/>
</dbReference>
<dbReference type="Proteomes" id="UP000295794">
    <property type="component" value="Unassembled WGS sequence"/>
</dbReference>
<accession>A0A377QA76</accession>
<gene>
    <name evidence="2" type="primary">yahA</name>
    <name evidence="3" type="ORF">EV682_102303</name>
    <name evidence="2" type="ORF">NCTC11159_01828</name>
</gene>
<dbReference type="AlphaFoldDB" id="A0A377QA76"/>